<dbReference type="Pfam" id="PF03188">
    <property type="entry name" value="Cytochrom_B561"/>
    <property type="match status" value="1"/>
</dbReference>
<dbReference type="Gene3D" id="1.20.120.1770">
    <property type="match status" value="1"/>
</dbReference>
<keyword evidence="4" id="KW-0349">Heme</keyword>
<organism evidence="13 14">
    <name type="scientific">Cuscuta australis</name>
    <dbReference type="NCBI Taxonomy" id="267555"/>
    <lineage>
        <taxon>Eukaryota</taxon>
        <taxon>Viridiplantae</taxon>
        <taxon>Streptophyta</taxon>
        <taxon>Embryophyta</taxon>
        <taxon>Tracheophyta</taxon>
        <taxon>Spermatophyta</taxon>
        <taxon>Magnoliopsida</taxon>
        <taxon>eudicotyledons</taxon>
        <taxon>Gunneridae</taxon>
        <taxon>Pentapetalae</taxon>
        <taxon>asterids</taxon>
        <taxon>lamiids</taxon>
        <taxon>Solanales</taxon>
        <taxon>Convolvulaceae</taxon>
        <taxon>Cuscuteae</taxon>
        <taxon>Cuscuta</taxon>
        <taxon>Cuscuta subgen. Grammica</taxon>
        <taxon>Cuscuta sect. Cleistogrammica</taxon>
    </lineage>
</organism>
<dbReference type="AlphaFoldDB" id="A0A328ED22"/>
<dbReference type="SMART" id="SM00665">
    <property type="entry name" value="B561"/>
    <property type="match status" value="1"/>
</dbReference>
<feature type="transmembrane region" description="Helical" evidence="11">
    <location>
        <begin position="41"/>
        <end position="72"/>
    </location>
</feature>
<feature type="domain" description="Cytochrome b561" evidence="12">
    <location>
        <begin position="37"/>
        <end position="150"/>
    </location>
</feature>
<sequence length="208" mass="22646">MLFKRVKEALVLMLVWLLHFRGGLNLNSHDPNRVFNVHPFLMFFGFMFFLAQGLVVYDGMVCRVVAIGLGGVGIRAAIKPHHTLNFGSHMRSLHSWIGIAAFSLFVLELAFGILKCCGDAAENSKEKPRKSGPTGRTVLYMATCAALSGLMERSASMDDLDGGGGRSHRESTIINVLALFILLFAVSIDKAVVYAVAVNGRADCMPEA</sequence>
<dbReference type="EMBL" id="NQVE01000009">
    <property type="protein sequence ID" value="RAL54578.1"/>
    <property type="molecule type" value="Genomic_DNA"/>
</dbReference>
<name>A0A328ED22_9ASTE</name>
<evidence type="ECO:0000313" key="13">
    <source>
        <dbReference type="EMBL" id="RAL54578.1"/>
    </source>
</evidence>
<evidence type="ECO:0000256" key="1">
    <source>
        <dbReference type="ARBA" id="ARBA00001970"/>
    </source>
</evidence>
<evidence type="ECO:0000256" key="11">
    <source>
        <dbReference type="SAM" id="Phobius"/>
    </source>
</evidence>
<evidence type="ECO:0000256" key="8">
    <source>
        <dbReference type="ARBA" id="ARBA00022989"/>
    </source>
</evidence>
<dbReference type="PANTHER" id="PTHR10106">
    <property type="entry name" value="CYTOCHROME B561-RELATED"/>
    <property type="match status" value="1"/>
</dbReference>
<evidence type="ECO:0000256" key="4">
    <source>
        <dbReference type="ARBA" id="ARBA00022617"/>
    </source>
</evidence>
<evidence type="ECO:0000256" key="6">
    <source>
        <dbReference type="ARBA" id="ARBA00022723"/>
    </source>
</evidence>
<dbReference type="GO" id="GO:0016491">
    <property type="term" value="F:oxidoreductase activity"/>
    <property type="evidence" value="ECO:0007669"/>
    <property type="project" value="InterPro"/>
</dbReference>
<comment type="cofactor">
    <cofactor evidence="1">
        <name>heme b</name>
        <dbReference type="ChEBI" id="CHEBI:60344"/>
    </cofactor>
</comment>
<dbReference type="GO" id="GO:0016020">
    <property type="term" value="C:membrane"/>
    <property type="evidence" value="ECO:0007669"/>
    <property type="project" value="UniProtKB-SubCell"/>
</dbReference>
<evidence type="ECO:0000256" key="5">
    <source>
        <dbReference type="ARBA" id="ARBA00022692"/>
    </source>
</evidence>
<evidence type="ECO:0000256" key="7">
    <source>
        <dbReference type="ARBA" id="ARBA00022982"/>
    </source>
</evidence>
<evidence type="ECO:0000313" key="14">
    <source>
        <dbReference type="Proteomes" id="UP000249390"/>
    </source>
</evidence>
<dbReference type="InterPro" id="IPR043205">
    <property type="entry name" value="CYB561/CYBRD1-like"/>
</dbReference>
<comment type="subcellular location">
    <subcellularLocation>
        <location evidence="2">Membrane</location>
        <topology evidence="2">Multi-pass membrane protein</topology>
    </subcellularLocation>
</comment>
<dbReference type="PANTHER" id="PTHR10106:SF15">
    <property type="entry name" value="TRANSMEMBRANE ASCORBATE FERRIREDUCTASE 3-RELATED"/>
    <property type="match status" value="1"/>
</dbReference>
<dbReference type="Proteomes" id="UP000249390">
    <property type="component" value="Unassembled WGS sequence"/>
</dbReference>
<keyword evidence="3" id="KW-0813">Transport</keyword>
<gene>
    <name evidence="13" type="ORF">DM860_001706</name>
</gene>
<evidence type="ECO:0000256" key="9">
    <source>
        <dbReference type="ARBA" id="ARBA00023004"/>
    </source>
</evidence>
<dbReference type="GO" id="GO:0046872">
    <property type="term" value="F:metal ion binding"/>
    <property type="evidence" value="ECO:0007669"/>
    <property type="project" value="UniProtKB-KW"/>
</dbReference>
<protein>
    <recommendedName>
        <fullName evidence="12">Cytochrome b561 domain-containing protein</fullName>
    </recommendedName>
</protein>
<evidence type="ECO:0000256" key="3">
    <source>
        <dbReference type="ARBA" id="ARBA00022448"/>
    </source>
</evidence>
<accession>A0A328ED22</accession>
<keyword evidence="9" id="KW-0408">Iron</keyword>
<evidence type="ECO:0000256" key="2">
    <source>
        <dbReference type="ARBA" id="ARBA00004141"/>
    </source>
</evidence>
<keyword evidence="8 11" id="KW-1133">Transmembrane helix</keyword>
<proteinExistence type="predicted"/>
<keyword evidence="14" id="KW-1185">Reference proteome</keyword>
<feature type="transmembrane region" description="Helical" evidence="11">
    <location>
        <begin position="93"/>
        <end position="114"/>
    </location>
</feature>
<comment type="caution">
    <text evidence="13">The sequence shown here is derived from an EMBL/GenBank/DDBJ whole genome shotgun (WGS) entry which is preliminary data.</text>
</comment>
<evidence type="ECO:0000259" key="12">
    <source>
        <dbReference type="SMART" id="SM00665"/>
    </source>
</evidence>
<evidence type="ECO:0000256" key="10">
    <source>
        <dbReference type="ARBA" id="ARBA00023136"/>
    </source>
</evidence>
<keyword evidence="6" id="KW-0479">Metal-binding</keyword>
<keyword evidence="7" id="KW-0249">Electron transport</keyword>
<dbReference type="InterPro" id="IPR006593">
    <property type="entry name" value="Cyt_b561/ferric_Rdtase_TM"/>
</dbReference>
<keyword evidence="5 11" id="KW-0812">Transmembrane</keyword>
<keyword evidence="10 11" id="KW-0472">Membrane</keyword>
<feature type="transmembrane region" description="Helical" evidence="11">
    <location>
        <begin position="172"/>
        <end position="197"/>
    </location>
</feature>
<reference evidence="13 14" key="1">
    <citation type="submission" date="2018-06" db="EMBL/GenBank/DDBJ databases">
        <title>The Genome of Cuscuta australis (Dodder) Provides Insight into the Evolution of Plant Parasitism.</title>
        <authorList>
            <person name="Liu H."/>
        </authorList>
    </citation>
    <scope>NUCLEOTIDE SEQUENCE [LARGE SCALE GENOMIC DNA]</scope>
    <source>
        <strain evidence="14">cv. Yunnan</strain>
        <tissue evidence="13">Vines</tissue>
    </source>
</reference>